<protein>
    <submittedName>
        <fullName evidence="1">Uncharacterized protein</fullName>
    </submittedName>
</protein>
<gene>
    <name evidence="1" type="ORF">BGHDH14_bgh01951</name>
</gene>
<sequence length="357" mass="40172">MLCLPARGKLSHNLRSSGLGLWGVVALMGLHIWREDRQLGGGRWDKRVKRSQMGMLKRTFFEQFRLKTVCVCTGNDGRCCDPPPGSLSHSKKGDCEAISRAAAIYKMTRACKGSQRFDLFSLWWIFTVEGRVKVPSKKVWSVIGEASLLRVMLRLGAALHNPTAQYATNIAICLDFQAVTLRLLVYTSSPSSSSRIAHFRYLATKWTERERCHFSDPGVARHAQPLSLTIPRAKRDIISRHRASIALYWSQNSSKRYQQLGIYANIGSSPELKSLIRYALGRLTTRSGHGDFADYNHRFHHSDARLICACGLEKSPDRSFFCQLNRNRSRLCSGNITTAQARTLAPQTLTYIGYGSD</sequence>
<dbReference type="HOGENOM" id="CLU_776099_0_0_1"/>
<proteinExistence type="predicted"/>
<comment type="caution">
    <text evidence="1">The sequence shown here is derived from an EMBL/GenBank/DDBJ whole genome shotgun (WGS) entry which is preliminary data.</text>
</comment>
<keyword evidence="2" id="KW-1185">Reference proteome</keyword>
<reference evidence="1 2" key="1">
    <citation type="journal article" date="2010" name="Science">
        <title>Genome expansion and gene loss in powdery mildew fungi reveal tradeoffs in extreme parasitism.</title>
        <authorList>
            <person name="Spanu P.D."/>
            <person name="Abbott J.C."/>
            <person name="Amselem J."/>
            <person name="Burgis T.A."/>
            <person name="Soanes D.M."/>
            <person name="Stueber K."/>
            <person name="Ver Loren van Themaat E."/>
            <person name="Brown J.K.M."/>
            <person name="Butcher S.A."/>
            <person name="Gurr S.J."/>
            <person name="Lebrun M.-H."/>
            <person name="Ridout C.J."/>
            <person name="Schulze-Lefert P."/>
            <person name="Talbot N.J."/>
            <person name="Ahmadinejad N."/>
            <person name="Ametz C."/>
            <person name="Barton G.R."/>
            <person name="Benjdia M."/>
            <person name="Bidzinski P."/>
            <person name="Bindschedler L.V."/>
            <person name="Both M."/>
            <person name="Brewer M.T."/>
            <person name="Cadle-Davidson L."/>
            <person name="Cadle-Davidson M.M."/>
            <person name="Collemare J."/>
            <person name="Cramer R."/>
            <person name="Frenkel O."/>
            <person name="Godfrey D."/>
            <person name="Harriman J."/>
            <person name="Hoede C."/>
            <person name="King B.C."/>
            <person name="Klages S."/>
            <person name="Kleemann J."/>
            <person name="Knoll D."/>
            <person name="Koti P.S."/>
            <person name="Kreplak J."/>
            <person name="Lopez-Ruiz F.J."/>
            <person name="Lu X."/>
            <person name="Maekawa T."/>
            <person name="Mahanil S."/>
            <person name="Micali C."/>
            <person name="Milgroom M.G."/>
            <person name="Montana G."/>
            <person name="Noir S."/>
            <person name="O'Connell R.J."/>
            <person name="Oberhaensli S."/>
            <person name="Parlange F."/>
            <person name="Pedersen C."/>
            <person name="Quesneville H."/>
            <person name="Reinhardt R."/>
            <person name="Rott M."/>
            <person name="Sacristan S."/>
            <person name="Schmidt S.M."/>
            <person name="Schoen M."/>
            <person name="Skamnioti P."/>
            <person name="Sommer H."/>
            <person name="Stephens A."/>
            <person name="Takahara H."/>
            <person name="Thordal-Christensen H."/>
            <person name="Vigouroux M."/>
            <person name="Wessling R."/>
            <person name="Wicker T."/>
            <person name="Panstruga R."/>
        </authorList>
    </citation>
    <scope>NUCLEOTIDE SEQUENCE [LARGE SCALE GENOMIC DNA]</scope>
    <source>
        <strain evidence="1">DH14</strain>
    </source>
</reference>
<evidence type="ECO:0000313" key="2">
    <source>
        <dbReference type="Proteomes" id="UP000015441"/>
    </source>
</evidence>
<dbReference type="InParanoid" id="N1JBX8"/>
<organism evidence="1 2">
    <name type="scientific">Blumeria graminis f. sp. hordei (strain DH14)</name>
    <name type="common">Barley powdery mildew</name>
    <name type="synonym">Oidium monilioides f. sp. hordei</name>
    <dbReference type="NCBI Taxonomy" id="546991"/>
    <lineage>
        <taxon>Eukaryota</taxon>
        <taxon>Fungi</taxon>
        <taxon>Dikarya</taxon>
        <taxon>Ascomycota</taxon>
        <taxon>Pezizomycotina</taxon>
        <taxon>Leotiomycetes</taxon>
        <taxon>Erysiphales</taxon>
        <taxon>Erysiphaceae</taxon>
        <taxon>Blumeria</taxon>
        <taxon>Blumeria hordei</taxon>
    </lineage>
</organism>
<dbReference type="Proteomes" id="UP000015441">
    <property type="component" value="Unassembled WGS sequence"/>
</dbReference>
<accession>N1JBX8</accession>
<evidence type="ECO:0000313" key="1">
    <source>
        <dbReference type="EMBL" id="CCU77069.1"/>
    </source>
</evidence>
<dbReference type="EMBL" id="CAUH01003304">
    <property type="protein sequence ID" value="CCU77069.1"/>
    <property type="molecule type" value="Genomic_DNA"/>
</dbReference>
<name>N1JBX8_BLUG1</name>
<dbReference type="AlphaFoldDB" id="N1JBX8"/>